<evidence type="ECO:0000256" key="5">
    <source>
        <dbReference type="ARBA" id="ARBA00023295"/>
    </source>
</evidence>
<evidence type="ECO:0000256" key="1">
    <source>
        <dbReference type="ARBA" id="ARBA00009865"/>
    </source>
</evidence>
<keyword evidence="3" id="KW-0378">Hydrolase</keyword>
<name>A0ABY9XX96_9FLAO</name>
<organism evidence="6 7">
    <name type="scientific">Thalassobellus suaedae</name>
    <dbReference type="NCBI Taxonomy" id="3074124"/>
    <lineage>
        <taxon>Bacteria</taxon>
        <taxon>Pseudomonadati</taxon>
        <taxon>Bacteroidota</taxon>
        <taxon>Flavobacteriia</taxon>
        <taxon>Flavobacteriales</taxon>
        <taxon>Flavobacteriaceae</taxon>
        <taxon>Thalassobellus</taxon>
    </lineage>
</organism>
<keyword evidence="5" id="KW-0326">Glycosidase</keyword>
<dbReference type="InterPro" id="IPR052176">
    <property type="entry name" value="Glycosyl_Hydrlase_43_Enz"/>
</dbReference>
<dbReference type="EMBL" id="CP134537">
    <property type="protein sequence ID" value="WNH10584.1"/>
    <property type="molecule type" value="Genomic_DNA"/>
</dbReference>
<evidence type="ECO:0000256" key="2">
    <source>
        <dbReference type="ARBA" id="ARBA00022651"/>
    </source>
</evidence>
<dbReference type="InterPro" id="IPR023296">
    <property type="entry name" value="Glyco_hydro_beta-prop_sf"/>
</dbReference>
<dbReference type="PANTHER" id="PTHR43772">
    <property type="entry name" value="ENDO-1,4-BETA-XYLANASE"/>
    <property type="match status" value="1"/>
</dbReference>
<dbReference type="Proteomes" id="UP001302806">
    <property type="component" value="Chromosome"/>
</dbReference>
<comment type="similarity">
    <text evidence="1">Belongs to the glycosyl hydrolase 43 family.</text>
</comment>
<evidence type="ECO:0000256" key="4">
    <source>
        <dbReference type="ARBA" id="ARBA00023277"/>
    </source>
</evidence>
<dbReference type="InterPro" id="IPR006710">
    <property type="entry name" value="Glyco_hydro_43"/>
</dbReference>
<protein>
    <submittedName>
        <fullName evidence="6">Family 43 glycosylhydrolase</fullName>
    </submittedName>
</protein>
<dbReference type="PANTHER" id="PTHR43772:SF2">
    <property type="entry name" value="PUTATIVE (AFU_ORTHOLOGUE AFUA_2G04480)-RELATED"/>
    <property type="match status" value="1"/>
</dbReference>
<gene>
    <name evidence="6" type="ORF">RHP51_08015</name>
</gene>
<keyword evidence="2" id="KW-0858">Xylan degradation</keyword>
<sequence>MIFNGRRVISLGISQVVERNGKFYWFVSTEHGSIPGKAIGVAVSDSPTGPFVDAKGSALVTNNMTTNWTGISWDDIDPTVWIDDDGQAYIFWGNQHCYYAKLKDNMIELDGDIMHVDLPDFTEAPWIHKRGDWYYLTYSAWW</sequence>
<dbReference type="Pfam" id="PF04616">
    <property type="entry name" value="Glyco_hydro_43"/>
    <property type="match status" value="1"/>
</dbReference>
<evidence type="ECO:0000313" key="7">
    <source>
        <dbReference type="Proteomes" id="UP001302806"/>
    </source>
</evidence>
<evidence type="ECO:0000256" key="3">
    <source>
        <dbReference type="ARBA" id="ARBA00022801"/>
    </source>
</evidence>
<keyword evidence="4" id="KW-0119">Carbohydrate metabolism</keyword>
<dbReference type="SUPFAM" id="SSF75005">
    <property type="entry name" value="Arabinanase/levansucrase/invertase"/>
    <property type="match status" value="1"/>
</dbReference>
<reference evidence="6 7" key="1">
    <citation type="submission" date="2023-09" db="EMBL/GenBank/DDBJ databases">
        <title>Thalassobella suaedae gen. nov., sp. nov., a marine bacterium of the family Flavobacteriaceae isolated from a halophyte Suaeda japonica.</title>
        <authorList>
            <person name="Lee S.Y."/>
            <person name="Hwang C.Y."/>
        </authorList>
    </citation>
    <scope>NUCLEOTIDE SEQUENCE [LARGE SCALE GENOMIC DNA]</scope>
    <source>
        <strain evidence="6 7">HL-DH14</strain>
    </source>
</reference>
<accession>A0ABY9XX96</accession>
<dbReference type="Gene3D" id="2.115.10.20">
    <property type="entry name" value="Glycosyl hydrolase domain, family 43"/>
    <property type="match status" value="1"/>
</dbReference>
<dbReference type="RefSeq" id="WP_415866834.1">
    <property type="nucleotide sequence ID" value="NZ_CP134537.1"/>
</dbReference>
<evidence type="ECO:0000313" key="6">
    <source>
        <dbReference type="EMBL" id="WNH10584.1"/>
    </source>
</evidence>
<proteinExistence type="inferred from homology"/>
<keyword evidence="2" id="KW-0624">Polysaccharide degradation</keyword>